<evidence type="ECO:0000313" key="5">
    <source>
        <dbReference type="Proteomes" id="UP000054099"/>
    </source>
</evidence>
<dbReference type="RefSeq" id="WP_061968731.1">
    <property type="nucleotide sequence ID" value="NZ_FMAV01000001.1"/>
</dbReference>
<dbReference type="InterPro" id="IPR051534">
    <property type="entry name" value="CBASS_pafABC_assoc_protein"/>
</dbReference>
<gene>
    <name evidence="4" type="ORF">AS030_04160</name>
</gene>
<dbReference type="OrthoDB" id="9815009at2"/>
<protein>
    <recommendedName>
        <fullName evidence="3">HTH deoR-type domain-containing protein</fullName>
    </recommendedName>
</protein>
<name>A0A0V8JCH5_9BACL</name>
<keyword evidence="1" id="KW-0805">Transcription regulation</keyword>
<dbReference type="PROSITE" id="PS51000">
    <property type="entry name" value="HTH_DEOR_2"/>
    <property type="match status" value="1"/>
</dbReference>
<evidence type="ECO:0000256" key="2">
    <source>
        <dbReference type="ARBA" id="ARBA00023163"/>
    </source>
</evidence>
<sequence>MAKAKRLEQLLLFINQKKQFTLKELADEFKVSARTIQRDLLHLMDRGLPILSEYGPHGGYTLMREKILPPIGFSESEALSFLFALQWLGESDSFPYAKDAHSAREKLMNYLSDDGIKQLSNIEKKWQGNRPLSDQVPVHLPLFFQAAMEQRIINVEYEWLGDLRISILQPIGVIENGHNWYSPCYNPAEKTVQLLNLKNIKTAVIENECHHVNEYSALPVSQWNVLVSPEKNLNLHVTLNNNGTNKALNHPVLCRNTKLSSKRSGQIQTIIPREALPLYAEWIWAFGADAYVVSPSELVDYLRAKTDEMAQIYETITAAPKV</sequence>
<dbReference type="SMART" id="SM00420">
    <property type="entry name" value="HTH_DEOR"/>
    <property type="match status" value="1"/>
</dbReference>
<organism evidence="4 5">
    <name type="scientific">Fictibacillus enclensis</name>
    <dbReference type="NCBI Taxonomy" id="1017270"/>
    <lineage>
        <taxon>Bacteria</taxon>
        <taxon>Bacillati</taxon>
        <taxon>Bacillota</taxon>
        <taxon>Bacilli</taxon>
        <taxon>Bacillales</taxon>
        <taxon>Fictibacillaceae</taxon>
        <taxon>Fictibacillus</taxon>
    </lineage>
</organism>
<accession>A0A0V8JCH5</accession>
<dbReference type="SUPFAM" id="SSF46785">
    <property type="entry name" value="Winged helix' DNA-binding domain"/>
    <property type="match status" value="1"/>
</dbReference>
<dbReference type="GO" id="GO:0003700">
    <property type="term" value="F:DNA-binding transcription factor activity"/>
    <property type="evidence" value="ECO:0007669"/>
    <property type="project" value="InterPro"/>
</dbReference>
<dbReference type="InterPro" id="IPR001034">
    <property type="entry name" value="DeoR_HTH"/>
</dbReference>
<dbReference type="Gene3D" id="1.10.10.10">
    <property type="entry name" value="Winged helix-like DNA-binding domain superfamily/Winged helix DNA-binding domain"/>
    <property type="match status" value="1"/>
</dbReference>
<dbReference type="InterPro" id="IPR036390">
    <property type="entry name" value="WH_DNA-bd_sf"/>
</dbReference>
<dbReference type="EMBL" id="LNQN01000001">
    <property type="protein sequence ID" value="KSU84734.1"/>
    <property type="molecule type" value="Genomic_DNA"/>
</dbReference>
<dbReference type="AlphaFoldDB" id="A0A0V8JCH5"/>
<dbReference type="Proteomes" id="UP000054099">
    <property type="component" value="Unassembled WGS sequence"/>
</dbReference>
<evidence type="ECO:0000259" key="3">
    <source>
        <dbReference type="PROSITE" id="PS51000"/>
    </source>
</evidence>
<comment type="caution">
    <text evidence="4">The sequence shown here is derived from an EMBL/GenBank/DDBJ whole genome shotgun (WGS) entry which is preliminary data.</text>
</comment>
<keyword evidence="2" id="KW-0804">Transcription</keyword>
<reference evidence="4 5" key="1">
    <citation type="journal article" date="2014" name="Antonie Van Leeuwenhoek">
        <title>Fictibacillus enclensis sp. nov., isolated from marine sediment.</title>
        <authorList>
            <person name="Dastager S.G."/>
            <person name="Mawlankar R."/>
            <person name="Srinivasan K."/>
            <person name="Tang S.K."/>
            <person name="Lee J.C."/>
            <person name="Ramana V.V."/>
            <person name="Shouche Y.S."/>
        </authorList>
    </citation>
    <scope>NUCLEOTIDE SEQUENCE [LARGE SCALE GENOMIC DNA]</scope>
    <source>
        <strain evidence="4 5">NIO-1003</strain>
    </source>
</reference>
<evidence type="ECO:0000313" key="4">
    <source>
        <dbReference type="EMBL" id="KSU84734.1"/>
    </source>
</evidence>
<dbReference type="PANTHER" id="PTHR34580">
    <property type="match status" value="1"/>
</dbReference>
<dbReference type="Pfam" id="PF08279">
    <property type="entry name" value="HTH_11"/>
    <property type="match status" value="1"/>
</dbReference>
<dbReference type="InterPro" id="IPR013196">
    <property type="entry name" value="HTH_11"/>
</dbReference>
<evidence type="ECO:0000256" key="1">
    <source>
        <dbReference type="ARBA" id="ARBA00023015"/>
    </source>
</evidence>
<proteinExistence type="predicted"/>
<dbReference type="InterPro" id="IPR036388">
    <property type="entry name" value="WH-like_DNA-bd_sf"/>
</dbReference>
<dbReference type="PANTHER" id="PTHR34580:SF9">
    <property type="entry name" value="SLL5097 PROTEIN"/>
    <property type="match status" value="1"/>
</dbReference>
<keyword evidence="5" id="KW-1185">Reference proteome</keyword>
<feature type="domain" description="HTH deoR-type" evidence="3">
    <location>
        <begin position="3"/>
        <end position="62"/>
    </location>
</feature>